<keyword evidence="2" id="KW-1185">Reference proteome</keyword>
<reference evidence="1 2" key="1">
    <citation type="submission" date="2018-10" db="EMBL/GenBank/DDBJ databases">
        <title>Sequencing the genomes of 1000 actinobacteria strains.</title>
        <authorList>
            <person name="Klenk H.-P."/>
        </authorList>
    </citation>
    <scope>NUCLEOTIDE SEQUENCE [LARGE SCALE GENOMIC DNA]</scope>
    <source>
        <strain evidence="1 2">DSM 45175</strain>
    </source>
</reference>
<name>A0A495JRS4_9ACTN</name>
<dbReference type="InterPro" id="IPR025566">
    <property type="entry name" value="DUF4331"/>
</dbReference>
<dbReference type="Proteomes" id="UP000277671">
    <property type="component" value="Unassembled WGS sequence"/>
</dbReference>
<dbReference type="OrthoDB" id="9791748at2"/>
<accession>A0A495JRS4</accession>
<organism evidence="1 2">
    <name type="scientific">Micromonospora pisi</name>
    <dbReference type="NCBI Taxonomy" id="589240"/>
    <lineage>
        <taxon>Bacteria</taxon>
        <taxon>Bacillati</taxon>
        <taxon>Actinomycetota</taxon>
        <taxon>Actinomycetes</taxon>
        <taxon>Micromonosporales</taxon>
        <taxon>Micromonosporaceae</taxon>
        <taxon>Micromonospora</taxon>
    </lineage>
</organism>
<dbReference type="EMBL" id="RBKT01000001">
    <property type="protein sequence ID" value="RKR91208.1"/>
    <property type="molecule type" value="Genomic_DNA"/>
</dbReference>
<dbReference type="AlphaFoldDB" id="A0A495JRS4"/>
<dbReference type="Pfam" id="PF14224">
    <property type="entry name" value="DUF4331"/>
    <property type="match status" value="2"/>
</dbReference>
<sequence length="342" mass="36751">MSHHLDSPLAREDSRLDLTDQFVFRGDTGTVFVMNVNSSAYGRDGKPGFHPEGRYEIKIHLDGSPVEELTYRLAFTEMDANGDQALTLHALTGPDASDDSATGDMIAEGRTHEPISGANGVRVWAGKANDPFYIDLKQLEAIDAAVRNGAKLDFSGWQAKKAKNSFAGTTIHSIVIEVPDNDPLLGTDRDICTWIATKLATDAGGWRQINREGHPMVWPIFRPVDSEWASDANTGHPDTDITIDGEQIAQLVAGVVAANGTADDPAAYGRAVADRLLPDLLPYRLGTTASFGFLGFNGRTLADNAPETMFSLALNTATTSGLSPEQFADTRSAQFPYVVAAG</sequence>
<gene>
    <name evidence="1" type="ORF">BDK92_5600</name>
</gene>
<evidence type="ECO:0000313" key="1">
    <source>
        <dbReference type="EMBL" id="RKR91208.1"/>
    </source>
</evidence>
<comment type="caution">
    <text evidence="1">The sequence shown here is derived from an EMBL/GenBank/DDBJ whole genome shotgun (WGS) entry which is preliminary data.</text>
</comment>
<dbReference type="RefSeq" id="WP_121159346.1">
    <property type="nucleotide sequence ID" value="NZ_RBKT01000001.1"/>
</dbReference>
<protein>
    <submittedName>
        <fullName evidence="1">Uncharacterized protein DUF4331</fullName>
    </submittedName>
</protein>
<evidence type="ECO:0000313" key="2">
    <source>
        <dbReference type="Proteomes" id="UP000277671"/>
    </source>
</evidence>
<proteinExistence type="predicted"/>